<organism evidence="2 3">
    <name type="scientific">Sphaerosporella brunnea</name>
    <dbReference type="NCBI Taxonomy" id="1250544"/>
    <lineage>
        <taxon>Eukaryota</taxon>
        <taxon>Fungi</taxon>
        <taxon>Dikarya</taxon>
        <taxon>Ascomycota</taxon>
        <taxon>Pezizomycotina</taxon>
        <taxon>Pezizomycetes</taxon>
        <taxon>Pezizales</taxon>
        <taxon>Pyronemataceae</taxon>
        <taxon>Sphaerosporella</taxon>
    </lineage>
</organism>
<gene>
    <name evidence="2" type="ORF">FN846DRAFT_957764</name>
</gene>
<dbReference type="OrthoDB" id="1930760at2759"/>
<sequence length="213" mass="23784">MVDFKVEIVSDTVCPWCYVGHKRLQAAIAQFQSSGDHTFSVSWKPYQLNPSAPNTGIDKRQHYVERFGAEQAAAMHERLASIGKQMGINFSFGGKTGNTWDSRRLIEFAAEKGKQTAVVERLFAAYFENEKDITDREVLLAAAEEAGLDRAEAKEWLETGKGGNVVDREVARARMRGISGVPNFTINGFYQLSGAQDPQEFVDIFEEIAQKQV</sequence>
<evidence type="ECO:0000313" key="2">
    <source>
        <dbReference type="EMBL" id="KAA8900868.1"/>
    </source>
</evidence>
<reference evidence="2 3" key="1">
    <citation type="submission" date="2019-09" db="EMBL/GenBank/DDBJ databases">
        <title>Draft genome of the ectomycorrhizal ascomycete Sphaerosporella brunnea.</title>
        <authorList>
            <consortium name="DOE Joint Genome Institute"/>
            <person name="Benucci G.M."/>
            <person name="Marozzi G."/>
            <person name="Antonielli L."/>
            <person name="Sanchez S."/>
            <person name="Marco P."/>
            <person name="Wang X."/>
            <person name="Falini L.B."/>
            <person name="Barry K."/>
            <person name="Haridas S."/>
            <person name="Lipzen A."/>
            <person name="Labutti K."/>
            <person name="Grigoriev I.V."/>
            <person name="Murat C."/>
            <person name="Martin F."/>
            <person name="Albertini E."/>
            <person name="Donnini D."/>
            <person name="Bonito G."/>
        </authorList>
    </citation>
    <scope>NUCLEOTIDE SEQUENCE [LARGE SCALE GENOMIC DNA]</scope>
    <source>
        <strain evidence="2 3">Sb_GMNB300</strain>
    </source>
</reference>
<keyword evidence="3" id="KW-1185">Reference proteome</keyword>
<dbReference type="PANTHER" id="PTHR13887">
    <property type="entry name" value="GLUTATHIONE S-TRANSFERASE KAPPA"/>
    <property type="match status" value="1"/>
</dbReference>
<dbReference type="Gene3D" id="3.40.30.10">
    <property type="entry name" value="Glutaredoxin"/>
    <property type="match status" value="1"/>
</dbReference>
<protein>
    <submittedName>
        <fullName evidence="2">Thioredoxin-like protein</fullName>
    </submittedName>
</protein>
<comment type="caution">
    <text evidence="2">The sequence shown here is derived from an EMBL/GenBank/DDBJ whole genome shotgun (WGS) entry which is preliminary data.</text>
</comment>
<dbReference type="AlphaFoldDB" id="A0A5J5EQW0"/>
<dbReference type="InParanoid" id="A0A5J5EQW0"/>
<dbReference type="InterPro" id="IPR036249">
    <property type="entry name" value="Thioredoxin-like_sf"/>
</dbReference>
<feature type="domain" description="DSBA-like thioredoxin" evidence="1">
    <location>
        <begin position="6"/>
        <end position="203"/>
    </location>
</feature>
<name>A0A5J5EQW0_9PEZI</name>
<dbReference type="EMBL" id="VXIS01000148">
    <property type="protein sequence ID" value="KAA8900868.1"/>
    <property type="molecule type" value="Genomic_DNA"/>
</dbReference>
<proteinExistence type="predicted"/>
<evidence type="ECO:0000313" key="3">
    <source>
        <dbReference type="Proteomes" id="UP000326924"/>
    </source>
</evidence>
<dbReference type="CDD" id="cd03024">
    <property type="entry name" value="DsbA_FrnE"/>
    <property type="match status" value="1"/>
</dbReference>
<evidence type="ECO:0000259" key="1">
    <source>
        <dbReference type="Pfam" id="PF01323"/>
    </source>
</evidence>
<dbReference type="Pfam" id="PF01323">
    <property type="entry name" value="DSBA"/>
    <property type="match status" value="1"/>
</dbReference>
<dbReference type="GO" id="GO:0016491">
    <property type="term" value="F:oxidoreductase activity"/>
    <property type="evidence" value="ECO:0007669"/>
    <property type="project" value="InterPro"/>
</dbReference>
<dbReference type="Proteomes" id="UP000326924">
    <property type="component" value="Unassembled WGS sequence"/>
</dbReference>
<dbReference type="PANTHER" id="PTHR13887:SF41">
    <property type="entry name" value="THIOREDOXIN SUPERFAMILY PROTEIN"/>
    <property type="match status" value="1"/>
</dbReference>
<dbReference type="InterPro" id="IPR001853">
    <property type="entry name" value="DSBA-like_thioredoxin_dom"/>
</dbReference>
<accession>A0A5J5EQW0</accession>
<dbReference type="SUPFAM" id="SSF52833">
    <property type="entry name" value="Thioredoxin-like"/>
    <property type="match status" value="1"/>
</dbReference>